<proteinExistence type="predicted"/>
<reference evidence="2" key="2">
    <citation type="submission" date="2016-01" db="EMBL/GenBank/DDBJ databases">
        <title>Six Aerococcus type strain genome sequencing and assembly using PacBio and Illumina Hiseq.</title>
        <authorList>
            <person name="Carkaci D."/>
            <person name="Dargis R."/>
            <person name="Nielsen X.C."/>
            <person name="Skovgaard O."/>
            <person name="Fuursted K."/>
            <person name="Christensen J.J."/>
        </authorList>
    </citation>
    <scope>NUCLEOTIDE SEQUENCE [LARGE SCALE GENOMIC DNA]</scope>
    <source>
        <strain evidence="2">CCUG4311</strain>
    </source>
</reference>
<dbReference type="EMBL" id="CP014164">
    <property type="protein sequence ID" value="AMC00534.1"/>
    <property type="molecule type" value="Genomic_DNA"/>
</dbReference>
<dbReference type="Proteomes" id="UP000066986">
    <property type="component" value="Chromosome"/>
</dbReference>
<sequence length="465" mass="53020">MSKFQYSDEEMNLNKVLKMNQDKSDALQNNMEILSSREAADFNIAAAQNLLQSLGKKTEIDSLTEDINSKKGGRKLEHRPALNDWDEIVQQAEKYHPQPVMLEDIMTEQEIAASFTELSQINDLFSKKTSIINKTDLSFLAIATALQVTKSLIFPYIAEKFHYGESFDKADRLAHDDKSIEEAHKQANDKFRDKNLRNHETGHWINLLYQTPPYDITKGSKALDINMGGAYHRLYTLGHDPILGWIFGTMNILTDVITLNNFQSYRVVRNPMRITKEIVPMHSMFTESYEYIKEDFLNLPAAIFAQAQHLKSDEYTKVGLPVPLLSSINENFASALYKSNYDALCFARDLKIVGASFAVSKVFDIIITLVHGLFRRDDEPKDLFEVRTRKILLVSNSIASTSTIINAGITSNPKNLDIGSLLNTVVHLFTDMRFIARIKEEFIEEQISDMLQKEIEKIDSIYGNI</sequence>
<accession>A0AAU8UE20</accession>
<dbReference type="KEGG" id="avs:AWM76_02550"/>
<dbReference type="AlphaFoldDB" id="A0AAU8UE20"/>
<protein>
    <submittedName>
        <fullName evidence="1">Uncharacterized protein</fullName>
    </submittedName>
</protein>
<dbReference type="GeneID" id="32029789"/>
<name>A0AAU8UE20_9LACT</name>
<evidence type="ECO:0000313" key="2">
    <source>
        <dbReference type="Proteomes" id="UP000066986"/>
    </source>
</evidence>
<organism evidence="1 2">
    <name type="scientific">Aerococcus viridans</name>
    <dbReference type="NCBI Taxonomy" id="1377"/>
    <lineage>
        <taxon>Bacteria</taxon>
        <taxon>Bacillati</taxon>
        <taxon>Bacillota</taxon>
        <taxon>Bacilli</taxon>
        <taxon>Lactobacillales</taxon>
        <taxon>Aerococcaceae</taxon>
        <taxon>Aerococcus</taxon>
    </lineage>
</organism>
<reference evidence="1 2" key="1">
    <citation type="journal article" date="2016" name="Genome Announc.">
        <title>Complete Genome Sequences of Aerococcus christensenii CCUG 28831T, Aerococcus sanguinicola CCUG 43001T, Aerococcus urinae CCUG 36881T, Aerococcus urinaeequi CCUG 28094T, Aerococcus urinaehominis CCUG 42038 BT, and Aerococcus viridans CCUG 4311T.</title>
        <authorList>
            <person name="Carkaci D."/>
            <person name="Dargis R."/>
            <person name="Nielsen X.C."/>
            <person name="Skovgaard O."/>
            <person name="Fuursted K."/>
            <person name="Christensen J.J."/>
        </authorList>
    </citation>
    <scope>NUCLEOTIDE SEQUENCE [LARGE SCALE GENOMIC DNA]</scope>
    <source>
        <strain evidence="1 2">CCUG4311</strain>
    </source>
</reference>
<dbReference type="RefSeq" id="WP_060779328.1">
    <property type="nucleotide sequence ID" value="NZ_CP014164.1"/>
</dbReference>
<evidence type="ECO:0000313" key="1">
    <source>
        <dbReference type="EMBL" id="AMC00534.1"/>
    </source>
</evidence>
<gene>
    <name evidence="1" type="ORF">AWM76_02550</name>
</gene>